<gene>
    <name evidence="2" type="ORF">GS18_0219355</name>
</gene>
<name>A0A084GJN6_METID</name>
<evidence type="ECO:0000313" key="2">
    <source>
        <dbReference type="EMBL" id="KEZ47548.1"/>
    </source>
</evidence>
<dbReference type="Pfam" id="PF01243">
    <property type="entry name" value="PNPOx_N"/>
    <property type="match status" value="1"/>
</dbReference>
<dbReference type="EMBL" id="JNVC02000019">
    <property type="protein sequence ID" value="KEZ47548.1"/>
    <property type="molecule type" value="Genomic_DNA"/>
</dbReference>
<proteinExistence type="predicted"/>
<dbReference type="InterPro" id="IPR011576">
    <property type="entry name" value="Pyridox_Oxase_N"/>
</dbReference>
<dbReference type="Gene3D" id="2.30.110.10">
    <property type="entry name" value="Electron Transport, Fmn-binding Protein, Chain A"/>
    <property type="match status" value="1"/>
</dbReference>
<protein>
    <submittedName>
        <fullName evidence="2">General stress protein</fullName>
    </submittedName>
</protein>
<dbReference type="SUPFAM" id="SSF50475">
    <property type="entry name" value="FMN-binding split barrel"/>
    <property type="match status" value="1"/>
</dbReference>
<dbReference type="STRING" id="246786.GS18_0219355"/>
<feature type="domain" description="Pyridoxamine 5'-phosphate oxidase N-terminal" evidence="1">
    <location>
        <begin position="7"/>
        <end position="127"/>
    </location>
</feature>
<dbReference type="OrthoDB" id="5431160at2"/>
<dbReference type="InterPro" id="IPR012349">
    <property type="entry name" value="Split_barrel_FMN-bd"/>
</dbReference>
<dbReference type="PANTHER" id="PTHR34818">
    <property type="entry name" value="PROTEIN BLI-3"/>
    <property type="match status" value="1"/>
</dbReference>
<accession>A0A084GJN6</accession>
<organism evidence="2 3">
    <name type="scientific">Metabacillus indicus</name>
    <name type="common">Bacillus indicus</name>
    <dbReference type="NCBI Taxonomy" id="246786"/>
    <lineage>
        <taxon>Bacteria</taxon>
        <taxon>Bacillati</taxon>
        <taxon>Bacillota</taxon>
        <taxon>Bacilli</taxon>
        <taxon>Bacillales</taxon>
        <taxon>Bacillaceae</taxon>
        <taxon>Metabacillus</taxon>
    </lineage>
</organism>
<keyword evidence="3" id="KW-1185">Reference proteome</keyword>
<sequence length="140" mass="16217">MMMSDTKQRVQQMLKDHKIGTLATIRENKPFSRFMLFFHEDLTLYTATNKETHKADDIESNPNVHVLLGLEGSGWNNEYAEVEGTASFEESAELKKKFWQEDLKEWISGPDDPNYVLLKIQPSSIRYYQKAGSEPEVINM</sequence>
<evidence type="ECO:0000259" key="1">
    <source>
        <dbReference type="Pfam" id="PF01243"/>
    </source>
</evidence>
<dbReference type="AlphaFoldDB" id="A0A084GJN6"/>
<comment type="caution">
    <text evidence="2">The sequence shown here is derived from an EMBL/GenBank/DDBJ whole genome shotgun (WGS) entry which is preliminary data.</text>
</comment>
<dbReference type="PANTHER" id="PTHR34818:SF1">
    <property type="entry name" value="PROTEIN BLI-3"/>
    <property type="match status" value="1"/>
</dbReference>
<evidence type="ECO:0000313" key="3">
    <source>
        <dbReference type="Proteomes" id="UP000028549"/>
    </source>
</evidence>
<dbReference type="Proteomes" id="UP000028549">
    <property type="component" value="Unassembled WGS sequence"/>
</dbReference>
<reference evidence="2 3" key="1">
    <citation type="journal article" date="2005" name="Int. J. Syst. Evol. Microbiol.">
        <title>Bacillus cibi sp. nov., isolated from jeotgal, a traditional Korean fermented seafood.</title>
        <authorList>
            <person name="Yoon J.H."/>
            <person name="Lee C.H."/>
            <person name="Oh T.K."/>
        </authorList>
    </citation>
    <scope>NUCLEOTIDE SEQUENCE [LARGE SCALE GENOMIC DNA]</scope>
    <source>
        <strain evidence="2 3">DSM 16189</strain>
    </source>
</reference>
<dbReference type="InterPro" id="IPR052917">
    <property type="entry name" value="Stress-Dev_Protein"/>
</dbReference>